<dbReference type="AlphaFoldDB" id="A0A382ISK0"/>
<dbReference type="Pfam" id="PF01569">
    <property type="entry name" value="PAP2"/>
    <property type="match status" value="1"/>
</dbReference>
<evidence type="ECO:0000256" key="1">
    <source>
        <dbReference type="SAM" id="Phobius"/>
    </source>
</evidence>
<dbReference type="EMBL" id="UINC01068757">
    <property type="protein sequence ID" value="SVC01611.1"/>
    <property type="molecule type" value="Genomic_DNA"/>
</dbReference>
<sequence length="283" mass="32458">LPSFQNYSQSQSDHYIVRGILLICLLIFILVGLTFWGEANNFDIRFSAEFFTEDKEWFLAETPPWNWLYEYGVIPGILVSILSFFTWIYSRTNKNLAILRPYLLICALTPIIASALLVNVVLKDHTGRPRPREIKQFSGNWEYLPALQTGIPGRGHSFPCGHCSIAFTLTSGFVFWRHSRKFAILSLSLGLVFGILMSIARIAQGGHFITDAMWSLGVVLLTLTALYYFVYQPPRTENKPVMNFTKKQKLNVSTGVILFLSVLALFIWMRRPFYKEHNAVFEI</sequence>
<feature type="transmembrane region" description="Helical" evidence="1">
    <location>
        <begin position="212"/>
        <end position="230"/>
    </location>
</feature>
<name>A0A382ISK0_9ZZZZ</name>
<feature type="non-terminal residue" evidence="3">
    <location>
        <position position="1"/>
    </location>
</feature>
<evidence type="ECO:0000313" key="3">
    <source>
        <dbReference type="EMBL" id="SVC01611.1"/>
    </source>
</evidence>
<dbReference type="CDD" id="cd03396">
    <property type="entry name" value="PAP2_like_6"/>
    <property type="match status" value="1"/>
</dbReference>
<reference evidence="3" key="1">
    <citation type="submission" date="2018-05" db="EMBL/GenBank/DDBJ databases">
        <authorList>
            <person name="Lanie J.A."/>
            <person name="Ng W.-L."/>
            <person name="Kazmierczak K.M."/>
            <person name="Andrzejewski T.M."/>
            <person name="Davidsen T.M."/>
            <person name="Wayne K.J."/>
            <person name="Tettelin H."/>
            <person name="Glass J.I."/>
            <person name="Rusch D."/>
            <person name="Podicherti R."/>
            <person name="Tsui H.-C.T."/>
            <person name="Winkler M.E."/>
        </authorList>
    </citation>
    <scope>NUCLEOTIDE SEQUENCE</scope>
</reference>
<keyword evidence="1" id="KW-0812">Transmembrane</keyword>
<feature type="transmembrane region" description="Helical" evidence="1">
    <location>
        <begin position="68"/>
        <end position="90"/>
    </location>
</feature>
<feature type="domain" description="Phosphatidic acid phosphatase type 2/haloperoxidase" evidence="2">
    <location>
        <begin position="108"/>
        <end position="231"/>
    </location>
</feature>
<gene>
    <name evidence="3" type="ORF">METZ01_LOCUS254465</name>
</gene>
<protein>
    <recommendedName>
        <fullName evidence="2">Phosphatidic acid phosphatase type 2/haloperoxidase domain-containing protein</fullName>
    </recommendedName>
</protein>
<dbReference type="InterPro" id="IPR036938">
    <property type="entry name" value="PAP2/HPO_sf"/>
</dbReference>
<feature type="transmembrane region" description="Helical" evidence="1">
    <location>
        <begin position="250"/>
        <end position="268"/>
    </location>
</feature>
<keyword evidence="1" id="KW-0472">Membrane</keyword>
<feature type="non-terminal residue" evidence="3">
    <location>
        <position position="283"/>
    </location>
</feature>
<accession>A0A382ISK0</accession>
<organism evidence="3">
    <name type="scientific">marine metagenome</name>
    <dbReference type="NCBI Taxonomy" id="408172"/>
    <lineage>
        <taxon>unclassified sequences</taxon>
        <taxon>metagenomes</taxon>
        <taxon>ecological metagenomes</taxon>
    </lineage>
</organism>
<feature type="transmembrane region" description="Helical" evidence="1">
    <location>
        <begin position="15"/>
        <end position="36"/>
    </location>
</feature>
<dbReference type="SUPFAM" id="SSF48317">
    <property type="entry name" value="Acid phosphatase/Vanadium-dependent haloperoxidase"/>
    <property type="match status" value="1"/>
</dbReference>
<keyword evidence="1" id="KW-1133">Transmembrane helix</keyword>
<evidence type="ECO:0000259" key="2">
    <source>
        <dbReference type="Pfam" id="PF01569"/>
    </source>
</evidence>
<dbReference type="Gene3D" id="1.20.144.10">
    <property type="entry name" value="Phosphatidic acid phosphatase type 2/haloperoxidase"/>
    <property type="match status" value="1"/>
</dbReference>
<proteinExistence type="predicted"/>
<feature type="transmembrane region" description="Helical" evidence="1">
    <location>
        <begin position="182"/>
        <end position="200"/>
    </location>
</feature>
<dbReference type="InterPro" id="IPR000326">
    <property type="entry name" value="PAP2/HPO"/>
</dbReference>
<feature type="transmembrane region" description="Helical" evidence="1">
    <location>
        <begin position="102"/>
        <end position="122"/>
    </location>
</feature>